<evidence type="ECO:0000313" key="4">
    <source>
        <dbReference type="Proteomes" id="UP000008702"/>
    </source>
</evidence>
<dbReference type="Gene3D" id="3.40.190.10">
    <property type="entry name" value="Periplasmic binding protein-like II"/>
    <property type="match status" value="2"/>
</dbReference>
<reference evidence="3 4" key="1">
    <citation type="submission" date="2006-12" db="EMBL/GenBank/DDBJ databases">
        <title>Bifidobacterium adolescentis complete genome sequence.</title>
        <authorList>
            <person name="Suzuki T."/>
            <person name="Tsuda Y."/>
            <person name="Kanou N."/>
            <person name="Inoue T."/>
            <person name="Kumazaki K."/>
            <person name="Nagano S."/>
            <person name="Hirai S."/>
            <person name="Tanaka K."/>
            <person name="Watanabe K."/>
        </authorList>
    </citation>
    <scope>NUCLEOTIDE SEQUENCE [LARGE SCALE GENOMIC DNA]</scope>
    <source>
        <strain evidence="4">ATCC 15703 / DSM 20083 / NCTC 11814 / E194a</strain>
    </source>
</reference>
<dbReference type="PANTHER" id="PTHR35936:SF19">
    <property type="entry name" value="AMINO-ACID-BINDING PROTEIN YXEM-RELATED"/>
    <property type="match status" value="1"/>
</dbReference>
<evidence type="ECO:0000256" key="1">
    <source>
        <dbReference type="ARBA" id="ARBA00022729"/>
    </source>
</evidence>
<name>A1A2V4_BIFAA</name>
<dbReference type="SUPFAM" id="SSF53850">
    <property type="entry name" value="Periplasmic binding protein-like II"/>
    <property type="match status" value="1"/>
</dbReference>
<dbReference type="InterPro" id="IPR001638">
    <property type="entry name" value="Solute-binding_3/MltF_N"/>
</dbReference>
<keyword evidence="1" id="KW-0732">Signal</keyword>
<organism evidence="3 4">
    <name type="scientific">Bifidobacterium adolescentis (strain ATCC 15703 / DSM 20083 / NCTC 11814 / E194a)</name>
    <dbReference type="NCBI Taxonomy" id="367928"/>
    <lineage>
        <taxon>Bacteria</taxon>
        <taxon>Bacillati</taxon>
        <taxon>Actinomycetota</taxon>
        <taxon>Actinomycetes</taxon>
        <taxon>Bifidobacteriales</taxon>
        <taxon>Bifidobacteriaceae</taxon>
        <taxon>Bifidobacterium</taxon>
    </lineage>
</organism>
<protein>
    <submittedName>
        <fullName evidence="3">ABC-type amino acid transport system periplasmic component</fullName>
    </submittedName>
</protein>
<dbReference type="AlphaFoldDB" id="A1A2V4"/>
<dbReference type="EMBL" id="AP009256">
    <property type="protein sequence ID" value="BAF40037.1"/>
    <property type="molecule type" value="Genomic_DNA"/>
</dbReference>
<keyword evidence="4" id="KW-1185">Reference proteome</keyword>
<dbReference type="Pfam" id="PF00497">
    <property type="entry name" value="SBP_bac_3"/>
    <property type="match status" value="1"/>
</dbReference>
<dbReference type="HOGENOM" id="CLU_019602_18_4_11"/>
<evidence type="ECO:0000313" key="3">
    <source>
        <dbReference type="EMBL" id="BAF40037.1"/>
    </source>
</evidence>
<dbReference type="PANTHER" id="PTHR35936">
    <property type="entry name" value="MEMBRANE-BOUND LYTIC MUREIN TRANSGLYCOSYLASE F"/>
    <property type="match status" value="1"/>
</dbReference>
<gene>
    <name evidence="3" type="ordered locus">BAD_1256</name>
</gene>
<accession>A1A2V4</accession>
<feature type="domain" description="Solute-binding protein family 3/N-terminal" evidence="2">
    <location>
        <begin position="64"/>
        <end position="292"/>
    </location>
</feature>
<dbReference type="KEGG" id="bad:BAD_1256"/>
<dbReference type="SMART" id="SM00062">
    <property type="entry name" value="PBPb"/>
    <property type="match status" value="1"/>
</dbReference>
<sequence length="305" mass="34216">MFPPFFWRTVMPHTRQRFPKRGRQMRRNKLFTTVVAALVAVGSLGALAGCGTANAKESDNGVKTVKFVLESQDPPYSYADKNGNPAGFDLTVLKAIDKKLDNYKFEYSVIDYQTALIGTKQGKYDALIGAFFETPARAKQYLLSKPYNYFFMNLIVPEDSKVESLKDLDGKTLDPIVPTDGRYVAIQNWLKRNPDVKIKVPTVTNQETFQDMFNAVHDGTYDAVYLSKAQYDGVADTLGYKLKVTDPVDAAGTVILYNRKNGDVQKAIDEQIDALIKDGTLGKISEKYFKQDNFQKARELGALKD</sequence>
<evidence type="ECO:0000259" key="2">
    <source>
        <dbReference type="SMART" id="SM00062"/>
    </source>
</evidence>
<dbReference type="Proteomes" id="UP000008702">
    <property type="component" value="Chromosome"/>
</dbReference>
<dbReference type="STRING" id="367928.BAD_1256"/>
<proteinExistence type="predicted"/>
<dbReference type="CDD" id="cd13710">
    <property type="entry name" value="PBP2_TcyK"/>
    <property type="match status" value="1"/>
</dbReference>